<evidence type="ECO:0000313" key="3">
    <source>
        <dbReference type="Proteomes" id="UP001596207"/>
    </source>
</evidence>
<feature type="region of interest" description="Disordered" evidence="1">
    <location>
        <begin position="198"/>
        <end position="229"/>
    </location>
</feature>
<accession>A0ABW1HQL8</accession>
<evidence type="ECO:0000313" key="2">
    <source>
        <dbReference type="EMBL" id="MFC5943020.1"/>
    </source>
</evidence>
<sequence>MQLHEQFGRRFCVSVDAEGYGGRDDCAQHDMQRTLVQLLDAAAARAKLDRTTWLRQGVGDEELSLVPLGPDEPRMVDDFPRQLDAELARYNRSRDPAERLRLRMALHVGVAYRADNGFAGQGVVVVSRLLNAAPVRSALKLAPAVNLALIVSDVVFTDVIGQGHTTLVADDFRRVEVSEKEYRATAWLRVPGTDVHRLDLGGAPDQPAGPTPEDARARPTGSGASRSGLVNNIFNNEVHADHATFGISGGVHG</sequence>
<reference evidence="3" key="1">
    <citation type="journal article" date="2019" name="Int. J. Syst. Evol. Microbiol.">
        <title>The Global Catalogue of Microorganisms (GCM) 10K type strain sequencing project: providing services to taxonomists for standard genome sequencing and annotation.</title>
        <authorList>
            <consortium name="The Broad Institute Genomics Platform"/>
            <consortium name="The Broad Institute Genome Sequencing Center for Infectious Disease"/>
            <person name="Wu L."/>
            <person name="Ma J."/>
        </authorList>
    </citation>
    <scope>NUCLEOTIDE SEQUENCE [LARGE SCALE GENOMIC DNA]</scope>
    <source>
        <strain evidence="3">CGMCC 4.7173</strain>
    </source>
</reference>
<dbReference type="Proteomes" id="UP001596207">
    <property type="component" value="Unassembled WGS sequence"/>
</dbReference>
<dbReference type="EMBL" id="JBHSQQ010000089">
    <property type="protein sequence ID" value="MFC5943020.1"/>
    <property type="molecule type" value="Genomic_DNA"/>
</dbReference>
<comment type="caution">
    <text evidence="2">The sequence shown here is derived from an EMBL/GenBank/DDBJ whole genome shotgun (WGS) entry which is preliminary data.</text>
</comment>
<organism evidence="2 3">
    <name type="scientific">Micromonospora harpali</name>
    <dbReference type="NCBI Taxonomy" id="1490225"/>
    <lineage>
        <taxon>Bacteria</taxon>
        <taxon>Bacillati</taxon>
        <taxon>Actinomycetota</taxon>
        <taxon>Actinomycetes</taxon>
        <taxon>Micromonosporales</taxon>
        <taxon>Micromonosporaceae</taxon>
        <taxon>Micromonospora</taxon>
    </lineage>
</organism>
<keyword evidence="3" id="KW-1185">Reference proteome</keyword>
<protein>
    <submittedName>
        <fullName evidence="2">Uncharacterized protein</fullName>
    </submittedName>
</protein>
<dbReference type="RefSeq" id="WP_353900092.1">
    <property type="nucleotide sequence ID" value="NZ_CP158970.1"/>
</dbReference>
<evidence type="ECO:0000256" key="1">
    <source>
        <dbReference type="SAM" id="MobiDB-lite"/>
    </source>
</evidence>
<proteinExistence type="predicted"/>
<gene>
    <name evidence="2" type="ORF">ACFPZ4_16235</name>
</gene>
<name>A0ABW1HQL8_9ACTN</name>